<keyword evidence="1" id="KW-1133">Transmembrane helix</keyword>
<dbReference type="OrthoDB" id="7869508at2"/>
<feature type="transmembrane region" description="Helical" evidence="1">
    <location>
        <begin position="114"/>
        <end position="139"/>
    </location>
</feature>
<evidence type="ECO:0000313" key="3">
    <source>
        <dbReference type="EMBL" id="TCO70626.1"/>
    </source>
</evidence>
<dbReference type="AlphaFoldDB" id="A0A4R2KJ76"/>
<protein>
    <recommendedName>
        <fullName evidence="5">Tellurium resistance protein</fullName>
    </recommendedName>
</protein>
<organism evidence="3 4">
    <name type="scientific">Rhodovulum euryhalinum</name>
    <dbReference type="NCBI Taxonomy" id="35805"/>
    <lineage>
        <taxon>Bacteria</taxon>
        <taxon>Pseudomonadati</taxon>
        <taxon>Pseudomonadota</taxon>
        <taxon>Alphaproteobacteria</taxon>
        <taxon>Rhodobacterales</taxon>
        <taxon>Paracoccaceae</taxon>
        <taxon>Rhodovulum</taxon>
    </lineage>
</organism>
<evidence type="ECO:0000313" key="4">
    <source>
        <dbReference type="Proteomes" id="UP000295142"/>
    </source>
</evidence>
<evidence type="ECO:0000256" key="2">
    <source>
        <dbReference type="SAM" id="SignalP"/>
    </source>
</evidence>
<feature type="transmembrane region" description="Helical" evidence="1">
    <location>
        <begin position="38"/>
        <end position="57"/>
    </location>
</feature>
<keyword evidence="1" id="KW-0472">Membrane</keyword>
<dbReference type="InterPro" id="IPR047784">
    <property type="entry name" value="TrgA"/>
</dbReference>
<evidence type="ECO:0000256" key="1">
    <source>
        <dbReference type="SAM" id="Phobius"/>
    </source>
</evidence>
<reference evidence="3 4" key="1">
    <citation type="submission" date="2019-03" db="EMBL/GenBank/DDBJ databases">
        <title>Genomic Encyclopedia of Type Strains, Phase IV (KMG-IV): sequencing the most valuable type-strain genomes for metagenomic binning, comparative biology and taxonomic classification.</title>
        <authorList>
            <person name="Goeker M."/>
        </authorList>
    </citation>
    <scope>NUCLEOTIDE SEQUENCE [LARGE SCALE GENOMIC DNA]</scope>
    <source>
        <strain evidence="3 4">DSM 4868</strain>
    </source>
</reference>
<sequence>MPTAAKLVAALCYAAVAWFASGAVVPLFPEGTDLGAFAQVNTGIGALAGWFVMGRLAGEGHGVAVASGLRTTAVFVFYALLFHAIYEMLRLATRMRYDGVMDALMGMVDLMGKYGLMVVTAPVVMGILLVGGVLAAFIVEWAAQRWN</sequence>
<dbReference type="EMBL" id="SLWW01000009">
    <property type="protein sequence ID" value="TCO70626.1"/>
    <property type="molecule type" value="Genomic_DNA"/>
</dbReference>
<keyword evidence="2" id="KW-0732">Signal</keyword>
<dbReference type="Proteomes" id="UP000295142">
    <property type="component" value="Unassembled WGS sequence"/>
</dbReference>
<feature type="signal peptide" evidence="2">
    <location>
        <begin position="1"/>
        <end position="22"/>
    </location>
</feature>
<feature type="transmembrane region" description="Helical" evidence="1">
    <location>
        <begin position="69"/>
        <end position="86"/>
    </location>
</feature>
<feature type="chain" id="PRO_5020836565" description="Tellurium resistance protein" evidence="2">
    <location>
        <begin position="23"/>
        <end position="147"/>
    </location>
</feature>
<name>A0A4R2KJ76_9RHOB</name>
<keyword evidence="4" id="KW-1185">Reference proteome</keyword>
<comment type="caution">
    <text evidence="3">The sequence shown here is derived from an EMBL/GenBank/DDBJ whole genome shotgun (WGS) entry which is preliminary data.</text>
</comment>
<evidence type="ECO:0008006" key="5">
    <source>
        <dbReference type="Google" id="ProtNLM"/>
    </source>
</evidence>
<dbReference type="RefSeq" id="WP_132545390.1">
    <property type="nucleotide sequence ID" value="NZ_SLWW01000009.1"/>
</dbReference>
<dbReference type="NCBIfam" id="NF033773">
    <property type="entry name" value="tellur_TrgA"/>
    <property type="match status" value="1"/>
</dbReference>
<proteinExistence type="predicted"/>
<accession>A0A4R2KJ76</accession>
<gene>
    <name evidence="3" type="ORF">EV655_109174</name>
</gene>
<keyword evidence="1" id="KW-0812">Transmembrane</keyword>